<accession>A0AB34KBK3</accession>
<gene>
    <name evidence="2" type="ORF">AB1Y20_000842</name>
</gene>
<feature type="domain" description="Nucleotide-diphospho-sugar transferase" evidence="1">
    <location>
        <begin position="51"/>
        <end position="199"/>
    </location>
</feature>
<dbReference type="PANTHER" id="PTHR47032">
    <property type="entry name" value="UDP-D-XYLOSE:L-FUCOSE ALPHA-1,3-D-XYLOSYLTRANSFERASE-RELATED"/>
    <property type="match status" value="1"/>
</dbReference>
<dbReference type="PANTHER" id="PTHR47032:SF1">
    <property type="entry name" value="UDP-D-XYLOSE:L-FUCOSE ALPHA-1,3-D-XYLOSYLTRANSFERASE-RELATED"/>
    <property type="match status" value="1"/>
</dbReference>
<protein>
    <recommendedName>
        <fullName evidence="1">Nucleotide-diphospho-sugar transferase domain-containing protein</fullName>
    </recommendedName>
</protein>
<dbReference type="AlphaFoldDB" id="A0AB34KBK3"/>
<evidence type="ECO:0000259" key="1">
    <source>
        <dbReference type="Pfam" id="PF03407"/>
    </source>
</evidence>
<dbReference type="InterPro" id="IPR005069">
    <property type="entry name" value="Nucl-diP-sugar_transferase"/>
</dbReference>
<keyword evidence="3" id="KW-1185">Reference proteome</keyword>
<dbReference type="EMBL" id="JBGBPQ010000001">
    <property type="protein sequence ID" value="KAL1529914.1"/>
    <property type="molecule type" value="Genomic_DNA"/>
</dbReference>
<reference evidence="2 3" key="1">
    <citation type="journal article" date="2024" name="Science">
        <title>Giant polyketide synthase enzymes in the biosynthesis of giant marine polyether toxins.</title>
        <authorList>
            <person name="Fallon T.R."/>
            <person name="Shende V.V."/>
            <person name="Wierzbicki I.H."/>
            <person name="Pendleton A.L."/>
            <person name="Watervoot N.F."/>
            <person name="Auber R.P."/>
            <person name="Gonzalez D.J."/>
            <person name="Wisecaver J.H."/>
            <person name="Moore B.S."/>
        </authorList>
    </citation>
    <scope>NUCLEOTIDE SEQUENCE [LARGE SCALE GENOMIC DNA]</scope>
    <source>
        <strain evidence="2 3">12B1</strain>
    </source>
</reference>
<name>A0AB34KBK3_PRYPA</name>
<sequence>MEARILPARDDTWRDVVLRNVRHGRLVMTFANEGYSLFLHNWVESLRALRLDEFVVVALDPPVAAQLARRGLARHTIDGGAQTRREARAVRPTGRLKAVSWYDPAYRQLMGSQPSRVLRVMEAGAFDLLVTDVDVLWRASPWPVLLSPARRRCEVQAIQAHAAREGARNASEQPVVVREPHPQANCASCINAGFLFLRRGSPSAMELAVNNVDHNQKWLNWFKPFRYLRRHFVPARVLVTEAATRARRACDDPCRMCESHMSILLCPYHTRSV</sequence>
<dbReference type="InterPro" id="IPR052636">
    <property type="entry name" value="UDP-D-xylose:L-fucose_XylT"/>
</dbReference>
<comment type="caution">
    <text evidence="2">The sequence shown here is derived from an EMBL/GenBank/DDBJ whole genome shotgun (WGS) entry which is preliminary data.</text>
</comment>
<evidence type="ECO:0000313" key="3">
    <source>
        <dbReference type="Proteomes" id="UP001515480"/>
    </source>
</evidence>
<dbReference type="Proteomes" id="UP001515480">
    <property type="component" value="Unassembled WGS sequence"/>
</dbReference>
<evidence type="ECO:0000313" key="2">
    <source>
        <dbReference type="EMBL" id="KAL1529914.1"/>
    </source>
</evidence>
<dbReference type="GO" id="GO:0005794">
    <property type="term" value="C:Golgi apparatus"/>
    <property type="evidence" value="ECO:0007669"/>
    <property type="project" value="TreeGrafter"/>
</dbReference>
<organism evidence="2 3">
    <name type="scientific">Prymnesium parvum</name>
    <name type="common">Toxic golden alga</name>
    <dbReference type="NCBI Taxonomy" id="97485"/>
    <lineage>
        <taxon>Eukaryota</taxon>
        <taxon>Haptista</taxon>
        <taxon>Haptophyta</taxon>
        <taxon>Prymnesiophyceae</taxon>
        <taxon>Prymnesiales</taxon>
        <taxon>Prymnesiaceae</taxon>
        <taxon>Prymnesium</taxon>
    </lineage>
</organism>
<proteinExistence type="predicted"/>
<dbReference type="Pfam" id="PF03407">
    <property type="entry name" value="Nucleotid_trans"/>
    <property type="match status" value="1"/>
</dbReference>
<dbReference type="GO" id="GO:0016757">
    <property type="term" value="F:glycosyltransferase activity"/>
    <property type="evidence" value="ECO:0007669"/>
    <property type="project" value="TreeGrafter"/>
</dbReference>